<dbReference type="EMBL" id="QXGA01003662">
    <property type="protein sequence ID" value="KAE9080715.1"/>
    <property type="molecule type" value="Genomic_DNA"/>
</dbReference>
<evidence type="ECO:0000313" key="4">
    <source>
        <dbReference type="EMBL" id="KAE9068552.1"/>
    </source>
</evidence>
<reference evidence="9 10" key="1">
    <citation type="submission" date="2018-08" db="EMBL/GenBank/DDBJ databases">
        <title>Genomic investigation of the strawberry pathogen Phytophthora fragariae indicates pathogenicity is determined by transcriptional variation in three key races.</title>
        <authorList>
            <person name="Adams T.M."/>
            <person name="Armitage A.D."/>
            <person name="Sobczyk M.K."/>
            <person name="Bates H.J."/>
            <person name="Dunwell J.M."/>
            <person name="Nellist C.F."/>
            <person name="Harrison R.J."/>
        </authorList>
    </citation>
    <scope>NUCLEOTIDE SEQUENCE [LARGE SCALE GENOMIC DNA]</scope>
    <source>
        <strain evidence="8 11">A4</strain>
        <strain evidence="7 12">BC-1</strain>
        <strain evidence="6 10">NOV-27</strain>
        <strain evidence="5 13">NOV-5</strain>
        <strain evidence="4 14">NOV-71</strain>
        <strain evidence="3 9">NOV-9</strain>
    </source>
</reference>
<dbReference type="Proteomes" id="UP000441208">
    <property type="component" value="Unassembled WGS sequence"/>
</dbReference>
<evidence type="ECO:0000313" key="14">
    <source>
        <dbReference type="Proteomes" id="UP000441208"/>
    </source>
</evidence>
<protein>
    <recommendedName>
        <fullName evidence="15">Secreted protein</fullName>
    </recommendedName>
</protein>
<evidence type="ECO:0000313" key="11">
    <source>
        <dbReference type="Proteomes" id="UP000437068"/>
    </source>
</evidence>
<keyword evidence="2" id="KW-0732">Signal</keyword>
<comment type="caution">
    <text evidence="4">The sequence shown here is derived from an EMBL/GenBank/DDBJ whole genome shotgun (WGS) entry which is preliminary data.</text>
</comment>
<evidence type="ECO:0000313" key="6">
    <source>
        <dbReference type="EMBL" id="KAE9165100.1"/>
    </source>
</evidence>
<feature type="compositionally biased region" description="Basic residues" evidence="1">
    <location>
        <begin position="41"/>
        <end position="55"/>
    </location>
</feature>
<evidence type="ECO:0000313" key="13">
    <source>
        <dbReference type="Proteomes" id="UP000440732"/>
    </source>
</evidence>
<feature type="region of interest" description="Disordered" evidence="1">
    <location>
        <begin position="69"/>
        <end position="89"/>
    </location>
</feature>
<evidence type="ECO:0000313" key="5">
    <source>
        <dbReference type="EMBL" id="KAE9080715.1"/>
    </source>
</evidence>
<dbReference type="AlphaFoldDB" id="A0A6A3Q3V4"/>
<sequence length="89" mass="10064">MAGIPRTLCRLCWVLAQLEWIRGRFTSGAGVFRGSMSTPRLGRKTSKLKPKPSARKLRLRPGKSYLRDSRRVSQLETQSGCTWPESSLD</sequence>
<dbReference type="EMBL" id="QXGB01004758">
    <property type="protein sequence ID" value="KAE9165100.1"/>
    <property type="molecule type" value="Genomic_DNA"/>
</dbReference>
<evidence type="ECO:0000256" key="1">
    <source>
        <dbReference type="SAM" id="MobiDB-lite"/>
    </source>
</evidence>
<dbReference type="Proteomes" id="UP000440732">
    <property type="component" value="Unassembled WGS sequence"/>
</dbReference>
<dbReference type="EMBL" id="QXFZ01003523">
    <property type="protein sequence ID" value="KAE9068552.1"/>
    <property type="molecule type" value="Genomic_DNA"/>
</dbReference>
<dbReference type="Proteomes" id="UP000437068">
    <property type="component" value="Unassembled WGS sequence"/>
</dbReference>
<dbReference type="EMBL" id="QXGE01003654">
    <property type="protein sequence ID" value="KAE9273986.1"/>
    <property type="molecule type" value="Genomic_DNA"/>
</dbReference>
<evidence type="ECO:0000256" key="2">
    <source>
        <dbReference type="SAM" id="SignalP"/>
    </source>
</evidence>
<dbReference type="EMBL" id="QXGF01003324">
    <property type="protein sequence ID" value="KAE8921841.1"/>
    <property type="molecule type" value="Genomic_DNA"/>
</dbReference>
<evidence type="ECO:0000313" key="3">
    <source>
        <dbReference type="EMBL" id="KAE8921841.1"/>
    </source>
</evidence>
<evidence type="ECO:0008006" key="15">
    <source>
        <dbReference type="Google" id="ProtNLM"/>
    </source>
</evidence>
<evidence type="ECO:0000313" key="12">
    <source>
        <dbReference type="Proteomes" id="UP000440367"/>
    </source>
</evidence>
<feature type="compositionally biased region" description="Polar residues" evidence="1">
    <location>
        <begin position="74"/>
        <end position="89"/>
    </location>
</feature>
<feature type="chain" id="PRO_5036165637" description="Secreted protein" evidence="2">
    <location>
        <begin position="24"/>
        <end position="89"/>
    </location>
</feature>
<organism evidence="4 14">
    <name type="scientific">Phytophthora fragariae</name>
    <dbReference type="NCBI Taxonomy" id="53985"/>
    <lineage>
        <taxon>Eukaryota</taxon>
        <taxon>Sar</taxon>
        <taxon>Stramenopiles</taxon>
        <taxon>Oomycota</taxon>
        <taxon>Peronosporomycetes</taxon>
        <taxon>Peronosporales</taxon>
        <taxon>Peronosporaceae</taxon>
        <taxon>Phytophthora</taxon>
    </lineage>
</organism>
<feature type="signal peptide" evidence="2">
    <location>
        <begin position="1"/>
        <end position="23"/>
    </location>
</feature>
<dbReference type="Proteomes" id="UP000440367">
    <property type="component" value="Unassembled WGS sequence"/>
</dbReference>
<keyword evidence="10" id="KW-1185">Reference proteome</keyword>
<evidence type="ECO:0000313" key="7">
    <source>
        <dbReference type="EMBL" id="KAE9179114.1"/>
    </source>
</evidence>
<dbReference type="Proteomes" id="UP000429523">
    <property type="component" value="Unassembled WGS sequence"/>
</dbReference>
<name>A0A6A3Q3V4_9STRA</name>
<proteinExistence type="predicted"/>
<accession>A0A6A3Q3V4</accession>
<feature type="region of interest" description="Disordered" evidence="1">
    <location>
        <begin position="36"/>
        <end position="55"/>
    </location>
</feature>
<dbReference type="EMBL" id="QXGD01003267">
    <property type="protein sequence ID" value="KAE9179114.1"/>
    <property type="molecule type" value="Genomic_DNA"/>
</dbReference>
<dbReference type="Proteomes" id="UP000433483">
    <property type="component" value="Unassembled WGS sequence"/>
</dbReference>
<evidence type="ECO:0000313" key="10">
    <source>
        <dbReference type="Proteomes" id="UP000433483"/>
    </source>
</evidence>
<evidence type="ECO:0000313" key="8">
    <source>
        <dbReference type="EMBL" id="KAE9273986.1"/>
    </source>
</evidence>
<gene>
    <name evidence="8" type="ORF">PF001_g27261</name>
    <name evidence="7" type="ORF">PF002_g27903</name>
    <name evidence="6" type="ORF">PF005_g29750</name>
    <name evidence="5" type="ORF">PF006_g27262</name>
    <name evidence="4" type="ORF">PF007_g27646</name>
    <name evidence="3" type="ORF">PF009_g27888</name>
</gene>
<evidence type="ECO:0000313" key="9">
    <source>
        <dbReference type="Proteomes" id="UP000429523"/>
    </source>
</evidence>